<name>A0A193FTC0_9BORD</name>
<dbReference type="InterPro" id="IPR017946">
    <property type="entry name" value="PLC-like_Pdiesterase_TIM-brl"/>
</dbReference>
<dbReference type="SUPFAM" id="SSF51695">
    <property type="entry name" value="PLC-like phosphodiesterases"/>
    <property type="match status" value="1"/>
</dbReference>
<gene>
    <name evidence="2" type="ORF">BAU08_03810</name>
</gene>
<evidence type="ECO:0000259" key="1">
    <source>
        <dbReference type="PROSITE" id="PS51704"/>
    </source>
</evidence>
<dbReference type="EMBL" id="CP016171">
    <property type="protein sequence ID" value="ANN70573.1"/>
    <property type="molecule type" value="Genomic_DNA"/>
</dbReference>
<evidence type="ECO:0000313" key="3">
    <source>
        <dbReference type="Proteomes" id="UP000092213"/>
    </source>
</evidence>
<feature type="domain" description="GP-PDE" evidence="1">
    <location>
        <begin position="6"/>
        <end position="246"/>
    </location>
</feature>
<dbReference type="PANTHER" id="PTHR46211:SF14">
    <property type="entry name" value="GLYCEROPHOSPHODIESTER PHOSPHODIESTERASE"/>
    <property type="match status" value="1"/>
</dbReference>
<dbReference type="PANTHER" id="PTHR46211">
    <property type="entry name" value="GLYCEROPHOSPHORYL DIESTER PHOSPHODIESTERASE"/>
    <property type="match status" value="1"/>
</dbReference>
<dbReference type="Gene3D" id="3.20.20.190">
    <property type="entry name" value="Phosphatidylinositol (PI) phosphodiesterase"/>
    <property type="match status" value="1"/>
</dbReference>
<dbReference type="AlphaFoldDB" id="A0A193FTC0"/>
<dbReference type="RefSeq" id="WP_066668195.1">
    <property type="nucleotide sequence ID" value="NZ_CP016171.1"/>
</dbReference>
<dbReference type="GO" id="GO:0006629">
    <property type="term" value="P:lipid metabolic process"/>
    <property type="evidence" value="ECO:0007669"/>
    <property type="project" value="InterPro"/>
</dbReference>
<evidence type="ECO:0000313" key="2">
    <source>
        <dbReference type="EMBL" id="ANN70573.1"/>
    </source>
</evidence>
<sequence>MNTNRPLVIAHRGDSAHHVENTLTAYRGAVDIGADVVESDARLSRDGSVFACHDATLQRIAGDARAVADMTAAELRAIALAGGERLAPLPRTLMEIAPRRPVLIDVKTPDLPLIEAIARDVKGSDAAARVWIGVRDPAQMALARVLLPGARLLAFLPDYGRAQEFELAGAHAYRVWEGDIDDPVARRVLAERPAWITLGGKGTPCAVGDTSSARLSRILALRPRAVLLNDPGLLTRAAAPSLPEAT</sequence>
<dbReference type="Proteomes" id="UP000092213">
    <property type="component" value="Chromosome"/>
</dbReference>
<dbReference type="GO" id="GO:0008081">
    <property type="term" value="F:phosphoric diester hydrolase activity"/>
    <property type="evidence" value="ECO:0007669"/>
    <property type="project" value="InterPro"/>
</dbReference>
<organism evidence="2 3">
    <name type="scientific">Bordetella bronchialis</name>
    <dbReference type="NCBI Taxonomy" id="463025"/>
    <lineage>
        <taxon>Bacteria</taxon>
        <taxon>Pseudomonadati</taxon>
        <taxon>Pseudomonadota</taxon>
        <taxon>Betaproteobacteria</taxon>
        <taxon>Burkholderiales</taxon>
        <taxon>Alcaligenaceae</taxon>
        <taxon>Bordetella</taxon>
    </lineage>
</organism>
<dbReference type="Pfam" id="PF03009">
    <property type="entry name" value="GDPD"/>
    <property type="match status" value="1"/>
</dbReference>
<dbReference type="PROSITE" id="PS51704">
    <property type="entry name" value="GP_PDE"/>
    <property type="match status" value="1"/>
</dbReference>
<protein>
    <recommendedName>
        <fullName evidence="1">GP-PDE domain-containing protein</fullName>
    </recommendedName>
</protein>
<dbReference type="STRING" id="463025.BAU08_03810"/>
<proteinExistence type="predicted"/>
<accession>A0A193FTC0</accession>
<dbReference type="InterPro" id="IPR030395">
    <property type="entry name" value="GP_PDE_dom"/>
</dbReference>
<reference evidence="2 3" key="1">
    <citation type="submission" date="2016-06" db="EMBL/GenBank/DDBJ databases">
        <title>Complete genome sequences of Bordetella bronchialis and Bordetella flabilis.</title>
        <authorList>
            <person name="LiPuma J.J."/>
            <person name="Spilker T."/>
        </authorList>
    </citation>
    <scope>NUCLEOTIDE SEQUENCE [LARGE SCALE GENOMIC DNA]</scope>
    <source>
        <strain evidence="2 3">AU17976</strain>
    </source>
</reference>